<dbReference type="STRING" id="1234409.C683_0492"/>
<accession>K8ZQ59</accession>
<dbReference type="SUPFAM" id="SSF51306">
    <property type="entry name" value="LexA/Signal peptidase"/>
    <property type="match status" value="1"/>
</dbReference>
<dbReference type="InterPro" id="IPR050077">
    <property type="entry name" value="LexA_repressor"/>
</dbReference>
<dbReference type="Gene3D" id="2.10.109.10">
    <property type="entry name" value="Umud Fragment, subunit A"/>
    <property type="match status" value="1"/>
</dbReference>
<dbReference type="eggNOG" id="COG1974">
    <property type="taxonomic scope" value="Bacteria"/>
</dbReference>
<dbReference type="Pfam" id="PF00717">
    <property type="entry name" value="Peptidase_S24"/>
    <property type="match status" value="1"/>
</dbReference>
<name>K8ZQ59_9ENTE</name>
<dbReference type="InterPro" id="IPR039418">
    <property type="entry name" value="LexA-like"/>
</dbReference>
<proteinExistence type="predicted"/>
<dbReference type="EMBL" id="AMYT01000011">
    <property type="protein sequence ID" value="EKU27711.1"/>
    <property type="molecule type" value="Genomic_DNA"/>
</dbReference>
<dbReference type="AlphaFoldDB" id="K8ZQ59"/>
<evidence type="ECO:0000313" key="2">
    <source>
        <dbReference type="EMBL" id="EKU27711.1"/>
    </source>
</evidence>
<gene>
    <name evidence="2" type="ORF">C683_0492</name>
</gene>
<dbReference type="InterPro" id="IPR036286">
    <property type="entry name" value="LexA/Signal_pep-like_sf"/>
</dbReference>
<protein>
    <recommendedName>
        <fullName evidence="1">Peptidase S24/S26A/S26B/S26C domain-containing protein</fullName>
    </recommendedName>
</protein>
<comment type="caution">
    <text evidence="2">The sequence shown here is derived from an EMBL/GenBank/DDBJ whole genome shotgun (WGS) entry which is preliminary data.</text>
</comment>
<dbReference type="OrthoDB" id="2475196at2"/>
<dbReference type="CDD" id="cd06529">
    <property type="entry name" value="S24_LexA-like"/>
    <property type="match status" value="1"/>
</dbReference>
<dbReference type="Proteomes" id="UP000016057">
    <property type="component" value="Unassembled WGS sequence"/>
</dbReference>
<dbReference type="PANTHER" id="PTHR33516">
    <property type="entry name" value="LEXA REPRESSOR"/>
    <property type="match status" value="1"/>
</dbReference>
<reference evidence="2 3" key="1">
    <citation type="journal article" date="2013" name="Genome Announc.">
        <title>Draft Genome Sequence of Catellicoccus marimammalium, a Novel Species Commonly Found in Gull Feces.</title>
        <authorList>
            <person name="Weigand M.R."/>
            <person name="Ryu H."/>
            <person name="Bozcek L."/>
            <person name="Konstantinidis K.T."/>
            <person name="Santo Domingo J.W."/>
        </authorList>
    </citation>
    <scope>NUCLEOTIDE SEQUENCE [LARGE SCALE GENOMIC DNA]</scope>
    <source>
        <strain evidence="2 3">M35/04/3</strain>
    </source>
</reference>
<dbReference type="InterPro" id="IPR015927">
    <property type="entry name" value="Peptidase_S24_S26A/B/C"/>
</dbReference>
<sequence length="59" mass="6738">MHATIKHGSEVLIRRQPVVENGDIVEVCIDGEITLKRFKQSGEQIMLIPDNHSYDCILF</sequence>
<dbReference type="PATRIC" id="fig|1234409.3.peg.460"/>
<feature type="domain" description="Peptidase S24/S26A/S26B/S26C" evidence="1">
    <location>
        <begin position="1"/>
        <end position="57"/>
    </location>
</feature>
<keyword evidence="3" id="KW-1185">Reference proteome</keyword>
<evidence type="ECO:0000259" key="1">
    <source>
        <dbReference type="Pfam" id="PF00717"/>
    </source>
</evidence>
<dbReference type="PANTHER" id="PTHR33516:SF2">
    <property type="entry name" value="LEXA REPRESSOR-RELATED"/>
    <property type="match status" value="1"/>
</dbReference>
<evidence type="ECO:0000313" key="3">
    <source>
        <dbReference type="Proteomes" id="UP000016057"/>
    </source>
</evidence>
<organism evidence="2 3">
    <name type="scientific">Catellicoccus marimammalium M35/04/3</name>
    <dbReference type="NCBI Taxonomy" id="1234409"/>
    <lineage>
        <taxon>Bacteria</taxon>
        <taxon>Bacillati</taxon>
        <taxon>Bacillota</taxon>
        <taxon>Bacilli</taxon>
        <taxon>Lactobacillales</taxon>
        <taxon>Enterococcaceae</taxon>
        <taxon>Catellicoccus</taxon>
    </lineage>
</organism>